<dbReference type="SUPFAM" id="SSF47384">
    <property type="entry name" value="Homodimeric domain of signal transducing histidine kinase"/>
    <property type="match status" value="1"/>
</dbReference>
<evidence type="ECO:0000256" key="2">
    <source>
        <dbReference type="ARBA" id="ARBA00004236"/>
    </source>
</evidence>
<dbReference type="CDD" id="cd00075">
    <property type="entry name" value="HATPase"/>
    <property type="match status" value="1"/>
</dbReference>
<dbReference type="Pfam" id="PF02518">
    <property type="entry name" value="HATPase_c"/>
    <property type="match status" value="1"/>
</dbReference>
<evidence type="ECO:0000256" key="7">
    <source>
        <dbReference type="ARBA" id="ARBA00023012"/>
    </source>
</evidence>
<dbReference type="SMART" id="SM00091">
    <property type="entry name" value="PAS"/>
    <property type="match status" value="2"/>
</dbReference>
<dbReference type="EMBL" id="JADKPO010000018">
    <property type="protein sequence ID" value="MBF4768922.1"/>
    <property type="molecule type" value="Genomic_DNA"/>
</dbReference>
<dbReference type="PROSITE" id="PS50113">
    <property type="entry name" value="PAC"/>
    <property type="match status" value="2"/>
</dbReference>
<dbReference type="Gene3D" id="3.30.450.20">
    <property type="entry name" value="PAS domain"/>
    <property type="match status" value="2"/>
</dbReference>
<dbReference type="GO" id="GO:0009927">
    <property type="term" value="F:histidine phosphotransfer kinase activity"/>
    <property type="evidence" value="ECO:0007669"/>
    <property type="project" value="TreeGrafter"/>
</dbReference>
<dbReference type="PROSITE" id="PS50112">
    <property type="entry name" value="PAS"/>
    <property type="match status" value="1"/>
</dbReference>
<comment type="subcellular location">
    <subcellularLocation>
        <location evidence="2">Cell membrane</location>
    </subcellularLocation>
</comment>
<dbReference type="NCBIfam" id="TIGR00229">
    <property type="entry name" value="sensory_box"/>
    <property type="match status" value="1"/>
</dbReference>
<dbReference type="PANTHER" id="PTHR43047">
    <property type="entry name" value="TWO-COMPONENT HISTIDINE PROTEIN KINASE"/>
    <property type="match status" value="1"/>
</dbReference>
<keyword evidence="7" id="KW-0902">Two-component regulatory system</keyword>
<accession>A0A930VQM7</accession>
<gene>
    <name evidence="13" type="ORF">ISU10_14240</name>
</gene>
<dbReference type="SUPFAM" id="SSF55874">
    <property type="entry name" value="ATPase domain of HSP90 chaperone/DNA topoisomerase II/histidine kinase"/>
    <property type="match status" value="1"/>
</dbReference>
<dbReference type="InterPro" id="IPR000700">
    <property type="entry name" value="PAS-assoc_C"/>
</dbReference>
<dbReference type="GO" id="GO:0005886">
    <property type="term" value="C:plasma membrane"/>
    <property type="evidence" value="ECO:0007669"/>
    <property type="project" value="UniProtKB-SubCell"/>
</dbReference>
<proteinExistence type="predicted"/>
<dbReference type="InterPro" id="IPR013656">
    <property type="entry name" value="PAS_4"/>
</dbReference>
<dbReference type="InterPro" id="IPR003594">
    <property type="entry name" value="HATPase_dom"/>
</dbReference>
<feature type="domain" description="Histidine kinase" evidence="9">
    <location>
        <begin position="429"/>
        <end position="645"/>
    </location>
</feature>
<dbReference type="PRINTS" id="PR00344">
    <property type="entry name" value="BCTRLSENSOR"/>
</dbReference>
<evidence type="ECO:0000256" key="1">
    <source>
        <dbReference type="ARBA" id="ARBA00000085"/>
    </source>
</evidence>
<comment type="catalytic activity">
    <reaction evidence="1">
        <text>ATP + protein L-histidine = ADP + protein N-phospho-L-histidine.</text>
        <dbReference type="EC" id="2.7.13.3"/>
    </reaction>
</comment>
<dbReference type="CDD" id="cd00082">
    <property type="entry name" value="HisKA"/>
    <property type="match status" value="1"/>
</dbReference>
<dbReference type="Pfam" id="PF08448">
    <property type="entry name" value="PAS_4"/>
    <property type="match status" value="1"/>
</dbReference>
<dbReference type="EC" id="2.7.13.3" evidence="3"/>
<dbReference type="GO" id="GO:0000155">
    <property type="term" value="F:phosphorelay sensor kinase activity"/>
    <property type="evidence" value="ECO:0007669"/>
    <property type="project" value="InterPro"/>
</dbReference>
<evidence type="ECO:0000256" key="4">
    <source>
        <dbReference type="ARBA" id="ARBA00022553"/>
    </source>
</evidence>
<dbReference type="InterPro" id="IPR011006">
    <property type="entry name" value="CheY-like_superfamily"/>
</dbReference>
<dbReference type="InterPro" id="IPR004358">
    <property type="entry name" value="Sig_transdc_His_kin-like_C"/>
</dbReference>
<dbReference type="SUPFAM" id="SSF52172">
    <property type="entry name" value="CheY-like"/>
    <property type="match status" value="1"/>
</dbReference>
<dbReference type="SMART" id="SM00388">
    <property type="entry name" value="HisKA"/>
    <property type="match status" value="1"/>
</dbReference>
<keyword evidence="6" id="KW-0418">Kinase</keyword>
<dbReference type="InterPro" id="IPR001789">
    <property type="entry name" value="Sig_transdc_resp-reg_receiver"/>
</dbReference>
<evidence type="ECO:0000313" key="14">
    <source>
        <dbReference type="Proteomes" id="UP000660668"/>
    </source>
</evidence>
<evidence type="ECO:0000256" key="3">
    <source>
        <dbReference type="ARBA" id="ARBA00012438"/>
    </source>
</evidence>
<feature type="domain" description="Response regulatory" evidence="10">
    <location>
        <begin position="10"/>
        <end position="126"/>
    </location>
</feature>
<dbReference type="InterPro" id="IPR000014">
    <property type="entry name" value="PAS"/>
</dbReference>
<evidence type="ECO:0000313" key="13">
    <source>
        <dbReference type="EMBL" id="MBF4768922.1"/>
    </source>
</evidence>
<dbReference type="InterPro" id="IPR035965">
    <property type="entry name" value="PAS-like_dom_sf"/>
</dbReference>
<keyword evidence="4 8" id="KW-0597">Phosphoprotein</keyword>
<dbReference type="Gene3D" id="3.40.50.2300">
    <property type="match status" value="1"/>
</dbReference>
<dbReference type="Proteomes" id="UP000660668">
    <property type="component" value="Unassembled WGS sequence"/>
</dbReference>
<dbReference type="Gene3D" id="3.30.565.10">
    <property type="entry name" value="Histidine kinase-like ATPase, C-terminal domain"/>
    <property type="match status" value="1"/>
</dbReference>
<keyword evidence="14" id="KW-1185">Reference proteome</keyword>
<dbReference type="SMART" id="SM00448">
    <property type="entry name" value="REC"/>
    <property type="match status" value="1"/>
</dbReference>
<dbReference type="PROSITE" id="PS50110">
    <property type="entry name" value="RESPONSE_REGULATORY"/>
    <property type="match status" value="1"/>
</dbReference>
<organism evidence="13 14">
    <name type="scientific">Nocardioides agariphilus</name>
    <dbReference type="NCBI Taxonomy" id="433664"/>
    <lineage>
        <taxon>Bacteria</taxon>
        <taxon>Bacillati</taxon>
        <taxon>Actinomycetota</taxon>
        <taxon>Actinomycetes</taxon>
        <taxon>Propionibacteriales</taxon>
        <taxon>Nocardioidaceae</taxon>
        <taxon>Nocardioides</taxon>
    </lineage>
</organism>
<dbReference type="CDD" id="cd00130">
    <property type="entry name" value="PAS"/>
    <property type="match status" value="1"/>
</dbReference>
<dbReference type="InterPro" id="IPR036890">
    <property type="entry name" value="HATPase_C_sf"/>
</dbReference>
<comment type="caution">
    <text evidence="13">The sequence shown here is derived from an EMBL/GenBank/DDBJ whole genome shotgun (WGS) entry which is preliminary data.</text>
</comment>
<evidence type="ECO:0000256" key="6">
    <source>
        <dbReference type="ARBA" id="ARBA00022777"/>
    </source>
</evidence>
<feature type="modified residue" description="4-aspartylphosphate" evidence="8">
    <location>
        <position position="61"/>
    </location>
</feature>
<dbReference type="InterPro" id="IPR003661">
    <property type="entry name" value="HisK_dim/P_dom"/>
</dbReference>
<sequence length="645" mass="69556">MTSTAGPGSTIVLVDDSSELRALVRRRLERTGQFVVVGEGADGDEAISLAIRLEPDLILLDTSMPTCDGLQALPAILAVCPETRVVMFTGFEERGLADRARELGAADFMEKSMPLSELPDRLLRVLRRPTAAGPVGQQDRDRLHVVRAPPENAELVGDQSLVDEHVAQFQDLFEQAAIGMATLTVTGSIVRANPALAALMSCRPFDLVGVDYGRLTGGLGADLDQALADIAAEGRDLALLEHPLPGAEELARTARLTLAPIRDSQGRVLYVFAQVQDITELRAAESHLRASEEHFRLLVAAVSEYAIYMLDVDGNVASWNVGAQRIKGYDADEIIGSHFRVFYPPDEQQAGHPNSNLALALRDGAYAEEGWRVRKDGSRFWASVVISPVYDDAGVHIGFAKVTHDQTSQRLHEQDRQLAADQQTHLLAVAAHELRTPTAVIEGSARALQDALQDAEQDAEQDTVGRAGLLSSIRGSADRLRRLAADLATASQVEGGTLRHEPQEVLVADLLRRAGVRAGLAGIEVVLSPPEPPVAIVRADPVRFAQALDNLIDNGGRHGRPPVSIWCEVEEEAVLIRVDDAGGGVDAELVPRLFTRFILGGPRRGTGLGLFLVREIVQAHGGEVAYRSQDGDGPRGFEIRLPTVG</sequence>
<evidence type="ECO:0000259" key="12">
    <source>
        <dbReference type="PROSITE" id="PS50113"/>
    </source>
</evidence>
<dbReference type="AlphaFoldDB" id="A0A930VQM7"/>
<protein>
    <recommendedName>
        <fullName evidence="3">histidine kinase</fullName>
        <ecNumber evidence="3">2.7.13.3</ecNumber>
    </recommendedName>
</protein>
<dbReference type="PROSITE" id="PS50109">
    <property type="entry name" value="HIS_KIN"/>
    <property type="match status" value="1"/>
</dbReference>
<dbReference type="RefSeq" id="WP_194697065.1">
    <property type="nucleotide sequence ID" value="NZ_JADKPO010000018.1"/>
</dbReference>
<dbReference type="SUPFAM" id="SSF55785">
    <property type="entry name" value="PYP-like sensor domain (PAS domain)"/>
    <property type="match status" value="2"/>
</dbReference>
<dbReference type="Gene3D" id="1.10.287.130">
    <property type="match status" value="1"/>
</dbReference>
<evidence type="ECO:0000259" key="11">
    <source>
        <dbReference type="PROSITE" id="PS50112"/>
    </source>
</evidence>
<dbReference type="CDD" id="cd17535">
    <property type="entry name" value="REC_NarL-like"/>
    <property type="match status" value="1"/>
</dbReference>
<dbReference type="Pfam" id="PF00072">
    <property type="entry name" value="Response_reg"/>
    <property type="match status" value="1"/>
</dbReference>
<dbReference type="Pfam" id="PF00512">
    <property type="entry name" value="HisKA"/>
    <property type="match status" value="1"/>
</dbReference>
<dbReference type="Pfam" id="PF13426">
    <property type="entry name" value="PAS_9"/>
    <property type="match status" value="1"/>
</dbReference>
<name>A0A930VQM7_9ACTN</name>
<keyword evidence="5" id="KW-0808">Transferase</keyword>
<dbReference type="PANTHER" id="PTHR43047:SF72">
    <property type="entry name" value="OSMOSENSING HISTIDINE PROTEIN KINASE SLN1"/>
    <property type="match status" value="1"/>
</dbReference>
<feature type="domain" description="PAC" evidence="12">
    <location>
        <begin position="366"/>
        <end position="418"/>
    </location>
</feature>
<dbReference type="InterPro" id="IPR005467">
    <property type="entry name" value="His_kinase_dom"/>
</dbReference>
<dbReference type="InterPro" id="IPR036097">
    <property type="entry name" value="HisK_dim/P_sf"/>
</dbReference>
<evidence type="ECO:0000256" key="5">
    <source>
        <dbReference type="ARBA" id="ARBA00022679"/>
    </source>
</evidence>
<feature type="domain" description="PAS" evidence="11">
    <location>
        <begin position="291"/>
        <end position="364"/>
    </location>
</feature>
<evidence type="ECO:0000259" key="9">
    <source>
        <dbReference type="PROSITE" id="PS50109"/>
    </source>
</evidence>
<evidence type="ECO:0000256" key="8">
    <source>
        <dbReference type="PROSITE-ProRule" id="PRU00169"/>
    </source>
</evidence>
<evidence type="ECO:0000259" key="10">
    <source>
        <dbReference type="PROSITE" id="PS50110"/>
    </source>
</evidence>
<feature type="domain" description="PAC" evidence="12">
    <location>
        <begin position="233"/>
        <end position="290"/>
    </location>
</feature>
<dbReference type="SMART" id="SM00387">
    <property type="entry name" value="HATPase_c"/>
    <property type="match status" value="1"/>
</dbReference>
<reference evidence="13" key="1">
    <citation type="submission" date="2020-11" db="EMBL/GenBank/DDBJ databases">
        <title>Nocardioides cynanchi sp. nov., isolated from soil of rhizosphere of Cynanchum wilfordii.</title>
        <authorList>
            <person name="Lee J.-S."/>
            <person name="Suh M.K."/>
            <person name="Kim J.-S."/>
        </authorList>
    </citation>
    <scope>NUCLEOTIDE SEQUENCE</scope>
    <source>
        <strain evidence="13">KCTC 19276</strain>
    </source>
</reference>
<dbReference type="InterPro" id="IPR058245">
    <property type="entry name" value="NreC/VraR/RcsB-like_REC"/>
</dbReference>